<protein>
    <recommendedName>
        <fullName evidence="1">PilZ domain-containing protein</fullName>
    </recommendedName>
</protein>
<dbReference type="InterPro" id="IPR009875">
    <property type="entry name" value="PilZ_domain"/>
</dbReference>
<dbReference type="Proteomes" id="UP001161409">
    <property type="component" value="Unassembled WGS sequence"/>
</dbReference>
<proteinExistence type="predicted"/>
<reference evidence="2" key="1">
    <citation type="journal article" date="2014" name="Int. J. Syst. Evol. Microbiol.">
        <title>Complete genome of a new Firmicutes species belonging to the dominant human colonic microbiota ('Ruminococcus bicirculans') reveals two chromosomes and a selective capacity to utilize plant glucans.</title>
        <authorList>
            <consortium name="NISC Comparative Sequencing Program"/>
            <person name="Wegmann U."/>
            <person name="Louis P."/>
            <person name="Goesmann A."/>
            <person name="Henrissat B."/>
            <person name="Duncan S.H."/>
            <person name="Flint H.J."/>
        </authorList>
    </citation>
    <scope>NUCLEOTIDE SEQUENCE</scope>
    <source>
        <strain evidence="2">NBRC 103408</strain>
    </source>
</reference>
<dbReference type="Gene3D" id="2.40.10.220">
    <property type="entry name" value="predicted glycosyltransferase like domains"/>
    <property type="match status" value="1"/>
</dbReference>
<evidence type="ECO:0000259" key="1">
    <source>
        <dbReference type="Pfam" id="PF07238"/>
    </source>
</evidence>
<dbReference type="Pfam" id="PF07238">
    <property type="entry name" value="PilZ"/>
    <property type="match status" value="1"/>
</dbReference>
<dbReference type="EMBL" id="BSNF01000008">
    <property type="protein sequence ID" value="GLQ07611.1"/>
    <property type="molecule type" value="Genomic_DNA"/>
</dbReference>
<gene>
    <name evidence="2" type="ORF">GCM10007924_28320</name>
</gene>
<evidence type="ECO:0000313" key="2">
    <source>
        <dbReference type="EMBL" id="GLQ07611.1"/>
    </source>
</evidence>
<comment type="caution">
    <text evidence="2">The sequence shown here is derived from an EMBL/GenBank/DDBJ whole genome shotgun (WGS) entry which is preliminary data.</text>
</comment>
<name>A0ABQ5U876_9PROT</name>
<feature type="domain" description="PilZ" evidence="1">
    <location>
        <begin position="12"/>
        <end position="102"/>
    </location>
</feature>
<evidence type="ECO:0000313" key="3">
    <source>
        <dbReference type="Proteomes" id="UP001161409"/>
    </source>
</evidence>
<sequence>MTNTTTNTATPNRRSHKRILVSSPTTIQAESGHHPGKILNISAGGAGIELDVELADQTRITVNIDDMGFIPARVVRQMKDGVGVRFEISADKEERFIQQITRIVEKKRQEQAAPASA</sequence>
<dbReference type="RefSeq" id="WP_169561674.1">
    <property type="nucleotide sequence ID" value="NZ_BSNF01000008.1"/>
</dbReference>
<accession>A0ABQ5U876</accession>
<organism evidence="2 3">
    <name type="scientific">Sneathiella chinensis</name>
    <dbReference type="NCBI Taxonomy" id="349750"/>
    <lineage>
        <taxon>Bacteria</taxon>
        <taxon>Pseudomonadati</taxon>
        <taxon>Pseudomonadota</taxon>
        <taxon>Alphaproteobacteria</taxon>
        <taxon>Sneathiellales</taxon>
        <taxon>Sneathiellaceae</taxon>
        <taxon>Sneathiella</taxon>
    </lineage>
</organism>
<dbReference type="SUPFAM" id="SSF141371">
    <property type="entry name" value="PilZ domain-like"/>
    <property type="match status" value="1"/>
</dbReference>
<keyword evidence="3" id="KW-1185">Reference proteome</keyword>
<reference evidence="2" key="2">
    <citation type="submission" date="2023-01" db="EMBL/GenBank/DDBJ databases">
        <title>Draft genome sequence of Sneathiella chinensis strain NBRC 103408.</title>
        <authorList>
            <person name="Sun Q."/>
            <person name="Mori K."/>
        </authorList>
    </citation>
    <scope>NUCLEOTIDE SEQUENCE</scope>
    <source>
        <strain evidence="2">NBRC 103408</strain>
    </source>
</reference>